<name>A0A1I2UJ54_9BACT</name>
<protein>
    <submittedName>
        <fullName evidence="1">Uncharacterized conserved protein, DUF488 family</fullName>
    </submittedName>
</protein>
<dbReference type="AlphaFoldDB" id="A0A1I2UJ54"/>
<organism evidence="1 2">
    <name type="scientific">Algoriphagus hitonicola</name>
    <dbReference type="NCBI Taxonomy" id="435880"/>
    <lineage>
        <taxon>Bacteria</taxon>
        <taxon>Pseudomonadati</taxon>
        <taxon>Bacteroidota</taxon>
        <taxon>Cytophagia</taxon>
        <taxon>Cytophagales</taxon>
        <taxon>Cyclobacteriaceae</taxon>
        <taxon>Algoriphagus</taxon>
    </lineage>
</organism>
<dbReference type="STRING" id="435880.SAMN04487988_107212"/>
<dbReference type="Pfam" id="PF04343">
    <property type="entry name" value="DUF488"/>
    <property type="match status" value="1"/>
</dbReference>
<dbReference type="OrthoDB" id="9810084at2"/>
<dbReference type="EMBL" id="FOPC01000007">
    <property type="protein sequence ID" value="SFG75687.1"/>
    <property type="molecule type" value="Genomic_DNA"/>
</dbReference>
<evidence type="ECO:0000313" key="1">
    <source>
        <dbReference type="EMBL" id="SFG75687.1"/>
    </source>
</evidence>
<proteinExistence type="predicted"/>
<dbReference type="InterPro" id="IPR007438">
    <property type="entry name" value="DUF488"/>
</dbReference>
<dbReference type="PANTHER" id="PTHR39337">
    <property type="entry name" value="BLR5642 PROTEIN"/>
    <property type="match status" value="1"/>
</dbReference>
<reference evidence="2" key="1">
    <citation type="submission" date="2016-10" db="EMBL/GenBank/DDBJ databases">
        <authorList>
            <person name="Varghese N."/>
            <person name="Submissions S."/>
        </authorList>
    </citation>
    <scope>NUCLEOTIDE SEQUENCE [LARGE SCALE GENOMIC DNA]</scope>
    <source>
        <strain evidence="2">DSM 19315</strain>
    </source>
</reference>
<evidence type="ECO:0000313" key="2">
    <source>
        <dbReference type="Proteomes" id="UP000199642"/>
    </source>
</evidence>
<sequence>MMYYRRKIVLAILEAFGGELEKLQFQKLLMLFTTYQQEKSFHFVPYKFGCFSFQANADLSTMKKYEQVAESEKTWKKLDQADYWANLKPEDRIGVTKLKAKFEGNTSKELIRYTYVQFPYYAINSTVAERYLNAKEMASVKSAIPQSSKKALFTIGYEGLSLEEYMNKLLAADVKVLCDVRKNSFSMKYGFNKSQLQMACDGVGIRFIHIPEVGIVADKRKELNTQQDYDVLFEDYKKTVLPQTLSQQEEIMELIQTHDRVAITCFEANICQCHRKHLAEAICQLPDFEYELLHL</sequence>
<accession>A0A1I2UJ54</accession>
<dbReference type="PANTHER" id="PTHR39337:SF1">
    <property type="entry name" value="BLR5642 PROTEIN"/>
    <property type="match status" value="1"/>
</dbReference>
<dbReference type="Proteomes" id="UP000199642">
    <property type="component" value="Unassembled WGS sequence"/>
</dbReference>
<keyword evidence="2" id="KW-1185">Reference proteome</keyword>
<gene>
    <name evidence="1" type="ORF">SAMN04487988_107212</name>
</gene>
<dbReference type="RefSeq" id="WP_092791778.1">
    <property type="nucleotide sequence ID" value="NZ_FOPC01000007.1"/>
</dbReference>